<feature type="transmembrane region" description="Helical" evidence="8">
    <location>
        <begin position="294"/>
        <end position="314"/>
    </location>
</feature>
<dbReference type="RefSeq" id="WP_014825290.1">
    <property type="nucleotide sequence ID" value="NC_018068.1"/>
</dbReference>
<feature type="transmembrane region" description="Helical" evidence="8">
    <location>
        <begin position="70"/>
        <end position="91"/>
    </location>
</feature>
<dbReference type="InterPro" id="IPR000715">
    <property type="entry name" value="Glycosyl_transferase_4"/>
</dbReference>
<keyword evidence="6 8" id="KW-0472">Membrane</keyword>
<organism evidence="9 10">
    <name type="scientific">Desulfosporosinus acidiphilus (strain DSM 22704 / JCM 16185 / SJ4)</name>
    <dbReference type="NCBI Taxonomy" id="646529"/>
    <lineage>
        <taxon>Bacteria</taxon>
        <taxon>Bacillati</taxon>
        <taxon>Bacillota</taxon>
        <taxon>Clostridia</taxon>
        <taxon>Eubacteriales</taxon>
        <taxon>Desulfitobacteriaceae</taxon>
        <taxon>Desulfosporosinus</taxon>
    </lineage>
</organism>
<feature type="transmembrane region" description="Helical" evidence="8">
    <location>
        <begin position="44"/>
        <end position="64"/>
    </location>
</feature>
<evidence type="ECO:0000256" key="7">
    <source>
        <dbReference type="PIRSR" id="PIRSR600715-1"/>
    </source>
</evidence>
<dbReference type="PANTHER" id="PTHR22926">
    <property type="entry name" value="PHOSPHO-N-ACETYLMURAMOYL-PENTAPEPTIDE-TRANSFERASE"/>
    <property type="match status" value="1"/>
</dbReference>
<keyword evidence="10" id="KW-1185">Reference proteome</keyword>
<dbReference type="EMBL" id="CP003639">
    <property type="protein sequence ID" value="AFM39275.1"/>
    <property type="molecule type" value="Genomic_DNA"/>
</dbReference>
<name>I4D0F1_DESAJ</name>
<comment type="cofactor">
    <cofactor evidence="7">
        <name>Mg(2+)</name>
        <dbReference type="ChEBI" id="CHEBI:18420"/>
    </cofactor>
</comment>
<dbReference type="PANTHER" id="PTHR22926:SF3">
    <property type="entry name" value="UNDECAPRENYL-PHOSPHATE ALPHA-N-ACETYLGLUCOSAMINYL 1-PHOSPHATE TRANSFERASE"/>
    <property type="match status" value="1"/>
</dbReference>
<gene>
    <name evidence="9" type="ordered locus">Desaci_0201</name>
</gene>
<keyword evidence="7" id="KW-0460">Magnesium</keyword>
<accession>I4D0F1</accession>
<feature type="binding site" evidence="7">
    <location>
        <position position="216"/>
    </location>
    <ligand>
        <name>Mg(2+)</name>
        <dbReference type="ChEBI" id="CHEBI:18420"/>
    </ligand>
</feature>
<feature type="transmembrane region" description="Helical" evidence="8">
    <location>
        <begin position="6"/>
        <end position="24"/>
    </location>
</feature>
<reference evidence="9 10" key="1">
    <citation type="journal article" date="2012" name="J. Bacteriol.">
        <title>Complete genome sequences of Desulfosporosinus orientis DSM765T, Desulfosporosinus youngiae DSM17734T, Desulfosporosinus meridiei DSM13257T, and Desulfosporosinus acidiphilus DSM22704T.</title>
        <authorList>
            <person name="Pester M."/>
            <person name="Brambilla E."/>
            <person name="Alazard D."/>
            <person name="Rattei T."/>
            <person name="Weinmaier T."/>
            <person name="Han J."/>
            <person name="Lucas S."/>
            <person name="Lapidus A."/>
            <person name="Cheng J.F."/>
            <person name="Goodwin L."/>
            <person name="Pitluck S."/>
            <person name="Peters L."/>
            <person name="Ovchinnikova G."/>
            <person name="Teshima H."/>
            <person name="Detter J.C."/>
            <person name="Han C.S."/>
            <person name="Tapia R."/>
            <person name="Land M.L."/>
            <person name="Hauser L."/>
            <person name="Kyrpides N.C."/>
            <person name="Ivanova N.N."/>
            <person name="Pagani I."/>
            <person name="Huntmann M."/>
            <person name="Wei C.L."/>
            <person name="Davenport K.W."/>
            <person name="Daligault H."/>
            <person name="Chain P.S."/>
            <person name="Chen A."/>
            <person name="Mavromatis K."/>
            <person name="Markowitz V."/>
            <person name="Szeto E."/>
            <person name="Mikhailova N."/>
            <person name="Pati A."/>
            <person name="Wagner M."/>
            <person name="Woyke T."/>
            <person name="Ollivier B."/>
            <person name="Klenk H.P."/>
            <person name="Spring S."/>
            <person name="Loy A."/>
        </authorList>
    </citation>
    <scope>NUCLEOTIDE SEQUENCE [LARGE SCALE GENOMIC DNA]</scope>
    <source>
        <strain evidence="10">DSM 22704 / JCM 16185 / SJ4</strain>
    </source>
</reference>
<evidence type="ECO:0000256" key="5">
    <source>
        <dbReference type="ARBA" id="ARBA00022989"/>
    </source>
</evidence>
<comment type="subcellular location">
    <subcellularLocation>
        <location evidence="1">Cell membrane</location>
        <topology evidence="1">Multi-pass membrane protein</topology>
    </subcellularLocation>
</comment>
<dbReference type="GO" id="GO:0016780">
    <property type="term" value="F:phosphotransferase activity, for other substituted phosphate groups"/>
    <property type="evidence" value="ECO:0007669"/>
    <property type="project" value="InterPro"/>
</dbReference>
<evidence type="ECO:0000256" key="6">
    <source>
        <dbReference type="ARBA" id="ARBA00023136"/>
    </source>
</evidence>
<dbReference type="STRING" id="646529.Desaci_0201"/>
<feature type="transmembrane region" description="Helical" evidence="8">
    <location>
        <begin position="103"/>
        <end position="125"/>
    </location>
</feature>
<evidence type="ECO:0000256" key="4">
    <source>
        <dbReference type="ARBA" id="ARBA00022692"/>
    </source>
</evidence>
<sequence length="316" mass="34871">MNFLFAFSFVFLIVYLTIPFFEKLSIKWNFVDKPNERKKHQRPIPLLGGIGMFFGFISGYITFIRPIDKQSVSVIVASILILIIGIIDDWYKTLGKEFPALPRLLVHIISAIIVFSSGIVFYGFTNPVTHKYIILPYIIQFVLSIMWIVGVTTVINWSDGIDGLAGRLSAIAGSTLFVVALAKGQDDSALLSALIVGVSLGFLRYNKHPARIFMGDSGANFLGFILSIIALNGAFKQATLISLSIPVLALGVPIFDNIIVVLKRFSRGESIYKADATQIHHRLLSSGLTQKQTVAFISLISVCFSLISIIILLLKV</sequence>
<evidence type="ECO:0000256" key="3">
    <source>
        <dbReference type="ARBA" id="ARBA00022679"/>
    </source>
</evidence>
<dbReference type="HOGENOM" id="CLU_023982_2_3_9"/>
<feature type="transmembrane region" description="Helical" evidence="8">
    <location>
        <begin position="164"/>
        <end position="182"/>
    </location>
</feature>
<protein>
    <submittedName>
        <fullName evidence="9">UDP-N-acetylmuramyl pentapeptide phosphotransferase/UDP-N-acetylglucosamine-1-phosphate transferase</fullName>
    </submittedName>
</protein>
<dbReference type="CDD" id="cd06853">
    <property type="entry name" value="GT_WecA_like"/>
    <property type="match status" value="1"/>
</dbReference>
<keyword evidence="3 9" id="KW-0808">Transferase</keyword>
<dbReference type="GO" id="GO:0005886">
    <property type="term" value="C:plasma membrane"/>
    <property type="evidence" value="ECO:0007669"/>
    <property type="project" value="UniProtKB-SubCell"/>
</dbReference>
<dbReference type="GO" id="GO:0044038">
    <property type="term" value="P:cell wall macromolecule biosynthetic process"/>
    <property type="evidence" value="ECO:0007669"/>
    <property type="project" value="TreeGrafter"/>
</dbReference>
<dbReference type="KEGG" id="dai:Desaci_0201"/>
<feature type="transmembrane region" description="Helical" evidence="8">
    <location>
        <begin position="241"/>
        <end position="262"/>
    </location>
</feature>
<feature type="transmembrane region" description="Helical" evidence="8">
    <location>
        <begin position="137"/>
        <end position="157"/>
    </location>
</feature>
<evidence type="ECO:0000256" key="2">
    <source>
        <dbReference type="ARBA" id="ARBA00022475"/>
    </source>
</evidence>
<dbReference type="eggNOG" id="COG0472">
    <property type="taxonomic scope" value="Bacteria"/>
</dbReference>
<dbReference type="GO" id="GO:0009103">
    <property type="term" value="P:lipopolysaccharide biosynthetic process"/>
    <property type="evidence" value="ECO:0007669"/>
    <property type="project" value="TreeGrafter"/>
</dbReference>
<feature type="transmembrane region" description="Helical" evidence="8">
    <location>
        <begin position="217"/>
        <end position="235"/>
    </location>
</feature>
<keyword evidence="5 8" id="KW-1133">Transmembrane helix</keyword>
<evidence type="ECO:0000256" key="1">
    <source>
        <dbReference type="ARBA" id="ARBA00004651"/>
    </source>
</evidence>
<proteinExistence type="predicted"/>
<dbReference type="GO" id="GO:0046872">
    <property type="term" value="F:metal ion binding"/>
    <property type="evidence" value="ECO:0007669"/>
    <property type="project" value="UniProtKB-KW"/>
</dbReference>
<feature type="transmembrane region" description="Helical" evidence="8">
    <location>
        <begin position="188"/>
        <end position="205"/>
    </location>
</feature>
<dbReference type="GO" id="GO:0071555">
    <property type="term" value="P:cell wall organization"/>
    <property type="evidence" value="ECO:0007669"/>
    <property type="project" value="TreeGrafter"/>
</dbReference>
<keyword evidence="4 8" id="KW-0812">Transmembrane</keyword>
<dbReference type="OrthoDB" id="9805475at2"/>
<keyword evidence="7" id="KW-0479">Metal-binding</keyword>
<dbReference type="Pfam" id="PF00953">
    <property type="entry name" value="Glycos_transf_4"/>
    <property type="match status" value="1"/>
</dbReference>
<feature type="binding site" evidence="7">
    <location>
        <position position="156"/>
    </location>
    <ligand>
        <name>Mg(2+)</name>
        <dbReference type="ChEBI" id="CHEBI:18420"/>
    </ligand>
</feature>
<evidence type="ECO:0000313" key="10">
    <source>
        <dbReference type="Proteomes" id="UP000002892"/>
    </source>
</evidence>
<keyword evidence="2" id="KW-1003">Cell membrane</keyword>
<evidence type="ECO:0000313" key="9">
    <source>
        <dbReference type="EMBL" id="AFM39275.1"/>
    </source>
</evidence>
<dbReference type="Proteomes" id="UP000002892">
    <property type="component" value="Chromosome"/>
</dbReference>
<evidence type="ECO:0000256" key="8">
    <source>
        <dbReference type="SAM" id="Phobius"/>
    </source>
</evidence>
<dbReference type="AlphaFoldDB" id="I4D0F1"/>